<protein>
    <submittedName>
        <fullName evidence="1">RCG21485</fullName>
    </submittedName>
</protein>
<evidence type="ECO:0000313" key="2">
    <source>
        <dbReference type="Proteomes" id="UP000234681"/>
    </source>
</evidence>
<dbReference type="AlphaFoldDB" id="A6J0V2"/>
<sequence>MGCCMNISSKDENSIMNTPATLKIQCDQLPHSPAAMPSPS</sequence>
<proteinExistence type="predicted"/>
<dbReference type="Proteomes" id="UP000234681">
    <property type="component" value="Chromosome 12"/>
</dbReference>
<name>A6J0V2_RAT</name>
<accession>A6J0V2</accession>
<reference evidence="1 2" key="1">
    <citation type="submission" date="2005-07" db="EMBL/GenBank/DDBJ databases">
        <authorList>
            <person name="Mural R.J."/>
            <person name="Li P.W."/>
            <person name="Adams M.D."/>
            <person name="Amanatides P.G."/>
            <person name="Baden-Tillson H."/>
            <person name="Barnstead M."/>
            <person name="Chin S.H."/>
            <person name="Dew I."/>
            <person name="Evans C.A."/>
            <person name="Ferriera S."/>
            <person name="Flanigan M."/>
            <person name="Fosler C."/>
            <person name="Glodek A."/>
            <person name="Gu Z."/>
            <person name="Holt R.A."/>
            <person name="Jennings D."/>
            <person name="Kraft C.L."/>
            <person name="Lu F."/>
            <person name="Nguyen T."/>
            <person name="Nusskern D.R."/>
            <person name="Pfannkoch C.M."/>
            <person name="Sitter C."/>
            <person name="Sutton G.G."/>
            <person name="Venter J.C."/>
            <person name="Wang Z."/>
            <person name="Woodage T."/>
            <person name="Zheng X.H."/>
            <person name="Zhong F."/>
        </authorList>
    </citation>
    <scope>NUCLEOTIDE SEQUENCE [LARGE SCALE GENOMIC DNA]</scope>
    <source>
        <strain>BN</strain>
        <strain evidence="2">Sprague-Dawley</strain>
    </source>
</reference>
<organism evidence="1 2">
    <name type="scientific">Rattus norvegicus</name>
    <name type="common">Rat</name>
    <dbReference type="NCBI Taxonomy" id="10116"/>
    <lineage>
        <taxon>Eukaryota</taxon>
        <taxon>Metazoa</taxon>
        <taxon>Chordata</taxon>
        <taxon>Craniata</taxon>
        <taxon>Vertebrata</taxon>
        <taxon>Euteleostomi</taxon>
        <taxon>Mammalia</taxon>
        <taxon>Eutheria</taxon>
        <taxon>Euarchontoglires</taxon>
        <taxon>Glires</taxon>
        <taxon>Rodentia</taxon>
        <taxon>Myomorpha</taxon>
        <taxon>Muroidea</taxon>
        <taxon>Muridae</taxon>
        <taxon>Murinae</taxon>
        <taxon>Rattus</taxon>
    </lineage>
</organism>
<gene>
    <name evidence="1" type="ORF">rCG_21485</name>
</gene>
<dbReference type="EMBL" id="CH473973">
    <property type="protein sequence ID" value="EDM13541.1"/>
    <property type="molecule type" value="Genomic_DNA"/>
</dbReference>
<evidence type="ECO:0000313" key="1">
    <source>
        <dbReference type="EMBL" id="EDM13541.1"/>
    </source>
</evidence>